<dbReference type="EMBL" id="MF770635">
    <property type="protein sequence ID" value="ATG27653.1"/>
    <property type="molecule type" value="Genomic_DNA"/>
</dbReference>
<keyword evidence="1" id="KW-0934">Plastid</keyword>
<accession>A0A291F6B9</accession>
<dbReference type="RefSeq" id="YP_009437277.1">
    <property type="nucleotide sequence ID" value="NC_036098.1"/>
</dbReference>
<dbReference type="AlphaFoldDB" id="A0A291F6B9"/>
<protein>
    <submittedName>
        <fullName evidence="1">Uncharacterized protein</fullName>
    </submittedName>
</protein>
<reference evidence="1" key="1">
    <citation type="journal article" date="2014" name="Proc. Natl. Acad. Sci. U.S.A.">
        <title>The dynamic history of plastid genomes in the Campanulaceae sensu lato is unique among angiosperms.</title>
        <authorList>
            <person name="Knox E.B."/>
        </authorList>
    </citation>
    <scope>NUCLEOTIDE SEQUENCE</scope>
</reference>
<geneLocation type="plastid" evidence="1"/>
<organism evidence="1">
    <name type="scientific">Lobelia erinus</name>
    <name type="common">Edging lobelia</name>
    <dbReference type="NCBI Taxonomy" id="16430"/>
    <lineage>
        <taxon>Eukaryota</taxon>
        <taxon>Viridiplantae</taxon>
        <taxon>Streptophyta</taxon>
        <taxon>Embryophyta</taxon>
        <taxon>Tracheophyta</taxon>
        <taxon>Spermatophyta</taxon>
        <taxon>Magnoliopsida</taxon>
        <taxon>eudicotyledons</taxon>
        <taxon>Gunneridae</taxon>
        <taxon>Pentapetalae</taxon>
        <taxon>asterids</taxon>
        <taxon>campanulids</taxon>
        <taxon>Asterales</taxon>
        <taxon>Campanulaceae</taxon>
        <taxon>Lobelia</taxon>
    </lineage>
</organism>
<dbReference type="GeneID" id="34730496"/>
<reference evidence="1" key="2">
    <citation type="submission" date="2017-08" db="EMBL/GenBank/DDBJ databases">
        <authorList>
            <person name="Knox E.B."/>
        </authorList>
    </citation>
    <scope>NUCLEOTIDE SEQUENCE</scope>
</reference>
<sequence length="234" mass="27663">MKKLTHDGRAVLLCSLRPCSRGKYEKPEHGNGNGSLLPACSLSRGKYRRTNTIGPSFADKENERFFPRVSPNWQKNRKCPMMSDIKPTLKCEHSHKVHCENYKQMDTCKREVYWQKNRRCPMMSYIEPTLKCEHSHKVHCENYKQMDTCKREVWKIGNQVFHTSHAKGERWIDRKIKRCDKTRKAWESLHIELAFRLKEASQKLKTDERRYMAEVGFFHGAFTRLLKLGGEFPN</sequence>
<name>A0A291F6B9_LOBER</name>
<proteinExistence type="predicted"/>
<gene>
    <name evidence="1" type="primary">ORF234</name>
    <name evidence="1" type="ORF">Lo_eri1Pt0116</name>
</gene>
<evidence type="ECO:0000313" key="1">
    <source>
        <dbReference type="EMBL" id="ATG27653.1"/>
    </source>
</evidence>